<gene>
    <name evidence="2" type="ORF">LCGC14_0876840</name>
</gene>
<reference evidence="2" key="1">
    <citation type="journal article" date="2015" name="Nature">
        <title>Complex archaea that bridge the gap between prokaryotes and eukaryotes.</title>
        <authorList>
            <person name="Spang A."/>
            <person name="Saw J.H."/>
            <person name="Jorgensen S.L."/>
            <person name="Zaremba-Niedzwiedzka K."/>
            <person name="Martijn J."/>
            <person name="Lind A.E."/>
            <person name="van Eijk R."/>
            <person name="Schleper C."/>
            <person name="Guy L."/>
            <person name="Ettema T.J."/>
        </authorList>
    </citation>
    <scope>NUCLEOTIDE SEQUENCE</scope>
</reference>
<feature type="transmembrane region" description="Helical" evidence="1">
    <location>
        <begin position="86"/>
        <end position="104"/>
    </location>
</feature>
<proteinExistence type="predicted"/>
<keyword evidence="1" id="KW-0812">Transmembrane</keyword>
<keyword evidence="1" id="KW-0472">Membrane</keyword>
<organism evidence="2">
    <name type="scientific">marine sediment metagenome</name>
    <dbReference type="NCBI Taxonomy" id="412755"/>
    <lineage>
        <taxon>unclassified sequences</taxon>
        <taxon>metagenomes</taxon>
        <taxon>ecological metagenomes</taxon>
    </lineage>
</organism>
<keyword evidence="1" id="KW-1133">Transmembrane helix</keyword>
<evidence type="ECO:0000256" key="1">
    <source>
        <dbReference type="SAM" id="Phobius"/>
    </source>
</evidence>
<protein>
    <submittedName>
        <fullName evidence="2">Uncharacterized protein</fullName>
    </submittedName>
</protein>
<evidence type="ECO:0000313" key="2">
    <source>
        <dbReference type="EMBL" id="KKN26221.1"/>
    </source>
</evidence>
<accession>A0A0F9RMQ0</accession>
<comment type="caution">
    <text evidence="2">The sequence shown here is derived from an EMBL/GenBank/DDBJ whole genome shotgun (WGS) entry which is preliminary data.</text>
</comment>
<dbReference type="EMBL" id="LAZR01002737">
    <property type="protein sequence ID" value="KKN26221.1"/>
    <property type="molecule type" value="Genomic_DNA"/>
</dbReference>
<dbReference type="AlphaFoldDB" id="A0A0F9RMQ0"/>
<sequence length="105" mass="11894">MGMIGDRLKVLPCQNWDIGRIICHSDTDTMPGFLACVLHGLSPVIMWFYTVFWAKIGSILHGMLTGQNNYRTVDSVIAQFYRLGRIISIMGHVSVCYSIVIPFVW</sequence>
<name>A0A0F9RMQ0_9ZZZZ</name>